<reference evidence="2 3" key="1">
    <citation type="journal article" date="2020" name="Nat. Food">
        <title>A phased Vanilla planifolia genome enables genetic improvement of flavour and production.</title>
        <authorList>
            <person name="Hasing T."/>
            <person name="Tang H."/>
            <person name="Brym M."/>
            <person name="Khazi F."/>
            <person name="Huang T."/>
            <person name="Chambers A.H."/>
        </authorList>
    </citation>
    <scope>NUCLEOTIDE SEQUENCE [LARGE SCALE GENOMIC DNA]</scope>
    <source>
        <tissue evidence="2">Leaf</tissue>
    </source>
</reference>
<name>A0A835UG16_VANPL</name>
<dbReference type="AlphaFoldDB" id="A0A835UG16"/>
<proteinExistence type="predicted"/>
<dbReference type="GO" id="GO:0051603">
    <property type="term" value="P:proteolysis involved in protein catabolic process"/>
    <property type="evidence" value="ECO:0007669"/>
    <property type="project" value="InterPro"/>
</dbReference>
<dbReference type="Gene3D" id="3.60.20.10">
    <property type="entry name" value="Glutamine Phosphoribosylpyrophosphate, subunit 1, domain 1"/>
    <property type="match status" value="1"/>
</dbReference>
<organism evidence="2 3">
    <name type="scientific">Vanilla planifolia</name>
    <name type="common">Vanilla</name>
    <dbReference type="NCBI Taxonomy" id="51239"/>
    <lineage>
        <taxon>Eukaryota</taxon>
        <taxon>Viridiplantae</taxon>
        <taxon>Streptophyta</taxon>
        <taxon>Embryophyta</taxon>
        <taxon>Tracheophyta</taxon>
        <taxon>Spermatophyta</taxon>
        <taxon>Magnoliopsida</taxon>
        <taxon>Liliopsida</taxon>
        <taxon>Asparagales</taxon>
        <taxon>Orchidaceae</taxon>
        <taxon>Vanilloideae</taxon>
        <taxon>Vanilleae</taxon>
        <taxon>Vanilla</taxon>
    </lineage>
</organism>
<dbReference type="Pfam" id="PF00227">
    <property type="entry name" value="Proteasome"/>
    <property type="match status" value="1"/>
</dbReference>
<evidence type="ECO:0000256" key="1">
    <source>
        <dbReference type="ARBA" id="ARBA00026071"/>
    </source>
</evidence>
<comment type="caution">
    <text evidence="2">The sequence shown here is derived from an EMBL/GenBank/DDBJ whole genome shotgun (WGS) entry which is preliminary data.</text>
</comment>
<dbReference type="InterPro" id="IPR001353">
    <property type="entry name" value="Proteasome_sua/b"/>
</dbReference>
<dbReference type="SUPFAM" id="SSF56235">
    <property type="entry name" value="N-terminal nucleophile aminohydrolases (Ntn hydrolases)"/>
    <property type="match status" value="1"/>
</dbReference>
<dbReference type="EMBL" id="JADCNL010000011">
    <property type="protein sequence ID" value="KAG0461694.1"/>
    <property type="molecule type" value="Genomic_DNA"/>
</dbReference>
<accession>A0A835UG16</accession>
<dbReference type="GO" id="GO:0005839">
    <property type="term" value="C:proteasome core complex"/>
    <property type="evidence" value="ECO:0007669"/>
    <property type="project" value="InterPro"/>
</dbReference>
<protein>
    <submittedName>
        <fullName evidence="2">Uncharacterized protein</fullName>
    </submittedName>
</protein>
<keyword evidence="3" id="KW-1185">Reference proteome</keyword>
<dbReference type="OrthoDB" id="3209743at2759"/>
<dbReference type="Proteomes" id="UP000636800">
    <property type="component" value="Chromosome 11"/>
</dbReference>
<dbReference type="InterPro" id="IPR029055">
    <property type="entry name" value="Ntn_hydrolases_N"/>
</dbReference>
<evidence type="ECO:0000313" key="3">
    <source>
        <dbReference type="Proteomes" id="UP000636800"/>
    </source>
</evidence>
<sequence>MAVASSVVADSRTSTGSGSNYLYGFFYQAWKEEMSTDEAEKLVVKAVSLAIVRDGANAGVVRTVVPRELYAAKNGGSDHFMLSTCQVQLDEVCRLSSTVSSRGIGSARKEPWEERKRSLHHVLLPEKLSIRFFDVDSRSF</sequence>
<evidence type="ECO:0000313" key="2">
    <source>
        <dbReference type="EMBL" id="KAG0461694.1"/>
    </source>
</evidence>
<gene>
    <name evidence="2" type="ORF">HPP92_021991</name>
</gene>
<comment type="subunit">
    <text evidence="1">The 26S proteasome consists of a 20S proteasome core and two 19S regulatory subunits. The 20S proteasome core is composed of 28 subunits that are arranged in four stacked rings, resulting in a barrel-shaped structure. The two end rings are each formed by seven alpha subunits, and the two central rings are each formed by seven beta subunits. The catalytic chamber with the active sites is on the inside of the barrel.</text>
</comment>